<dbReference type="EMBL" id="MTKT01002370">
    <property type="protein sequence ID" value="OWM80012.1"/>
    <property type="molecule type" value="Genomic_DNA"/>
</dbReference>
<dbReference type="AlphaFoldDB" id="A0A218X6L3"/>
<name>A0A218X6L3_PUNGR</name>
<dbReference type="Proteomes" id="UP000197138">
    <property type="component" value="Unassembled WGS sequence"/>
</dbReference>
<proteinExistence type="predicted"/>
<sequence>MKNRVRKLLLSTLMMRRLRRFLYILGFAVLWTSPIRTPGLASNIDGILAAIPQPSCSETGSSFSSESLAFGCCAR</sequence>
<gene>
    <name evidence="1" type="ORF">CDL15_Pgr009990</name>
</gene>
<comment type="caution">
    <text evidence="1">The sequence shown here is derived from an EMBL/GenBank/DDBJ whole genome shotgun (WGS) entry which is preliminary data.</text>
</comment>
<reference evidence="2" key="1">
    <citation type="journal article" date="2017" name="Plant J.">
        <title>The pomegranate (Punica granatum L.) genome and the genomics of punicalagin biosynthesis.</title>
        <authorList>
            <person name="Qin G."/>
            <person name="Xu C."/>
            <person name="Ming R."/>
            <person name="Tang H."/>
            <person name="Guyot R."/>
            <person name="Kramer E.M."/>
            <person name="Hu Y."/>
            <person name="Yi X."/>
            <person name="Qi Y."/>
            <person name="Xu X."/>
            <person name="Gao Z."/>
            <person name="Pan H."/>
            <person name="Jian J."/>
            <person name="Tian Y."/>
            <person name="Yue Z."/>
            <person name="Xu Y."/>
        </authorList>
    </citation>
    <scope>NUCLEOTIDE SEQUENCE [LARGE SCALE GENOMIC DNA]</scope>
    <source>
        <strain evidence="2">cv. Dabenzi</strain>
    </source>
</reference>
<accession>A0A218X6L3</accession>
<evidence type="ECO:0000313" key="2">
    <source>
        <dbReference type="Proteomes" id="UP000197138"/>
    </source>
</evidence>
<evidence type="ECO:0000313" key="1">
    <source>
        <dbReference type="EMBL" id="OWM80012.1"/>
    </source>
</evidence>
<protein>
    <submittedName>
        <fullName evidence="1">Uncharacterized protein</fullName>
    </submittedName>
</protein>
<organism evidence="1 2">
    <name type="scientific">Punica granatum</name>
    <name type="common">Pomegranate</name>
    <dbReference type="NCBI Taxonomy" id="22663"/>
    <lineage>
        <taxon>Eukaryota</taxon>
        <taxon>Viridiplantae</taxon>
        <taxon>Streptophyta</taxon>
        <taxon>Embryophyta</taxon>
        <taxon>Tracheophyta</taxon>
        <taxon>Spermatophyta</taxon>
        <taxon>Magnoliopsida</taxon>
        <taxon>eudicotyledons</taxon>
        <taxon>Gunneridae</taxon>
        <taxon>Pentapetalae</taxon>
        <taxon>rosids</taxon>
        <taxon>malvids</taxon>
        <taxon>Myrtales</taxon>
        <taxon>Lythraceae</taxon>
        <taxon>Punica</taxon>
    </lineage>
</organism>